<protein>
    <submittedName>
        <fullName evidence="1">Uncharacterized protein</fullName>
    </submittedName>
</protein>
<dbReference type="EMBL" id="JACCJB010000006">
    <property type="protein sequence ID" value="KAF6226073.1"/>
    <property type="molecule type" value="Genomic_DNA"/>
</dbReference>
<gene>
    <name evidence="1" type="ORF">HO133_008937</name>
</gene>
<evidence type="ECO:0000313" key="1">
    <source>
        <dbReference type="EMBL" id="KAF6226073.1"/>
    </source>
</evidence>
<sequence>MIGPEWLPRLAAPSKNLKIPPKPFDYRQNVPPLENSVSMQPDLQAQIDQALFDYDNMALPAPKIGDQFQKINDALMELTRLLFPIDPEMACELVKEQYRCEMQ</sequence>
<dbReference type="AlphaFoldDB" id="A0A8H6CMD0"/>
<comment type="caution">
    <text evidence="1">The sequence shown here is derived from an EMBL/GenBank/DDBJ whole genome shotgun (WGS) entry which is preliminary data.</text>
</comment>
<dbReference type="RefSeq" id="XP_037154626.1">
    <property type="nucleotide sequence ID" value="XM_037299800.1"/>
</dbReference>
<accession>A0A8H6CMD0</accession>
<evidence type="ECO:0000313" key="2">
    <source>
        <dbReference type="Proteomes" id="UP000593566"/>
    </source>
</evidence>
<reference evidence="1 2" key="1">
    <citation type="journal article" date="2020" name="Genomics">
        <title>Complete, high-quality genomes from long-read metagenomic sequencing of two wolf lichen thalli reveals enigmatic genome architecture.</title>
        <authorList>
            <person name="McKenzie S.K."/>
            <person name="Walston R.F."/>
            <person name="Allen J.L."/>
        </authorList>
    </citation>
    <scope>NUCLEOTIDE SEQUENCE [LARGE SCALE GENOMIC DNA]</scope>
    <source>
        <strain evidence="1">WasteWater1</strain>
    </source>
</reference>
<proteinExistence type="predicted"/>
<organism evidence="1 2">
    <name type="scientific">Letharia lupina</name>
    <dbReference type="NCBI Taxonomy" id="560253"/>
    <lineage>
        <taxon>Eukaryota</taxon>
        <taxon>Fungi</taxon>
        <taxon>Dikarya</taxon>
        <taxon>Ascomycota</taxon>
        <taxon>Pezizomycotina</taxon>
        <taxon>Lecanoromycetes</taxon>
        <taxon>OSLEUM clade</taxon>
        <taxon>Lecanoromycetidae</taxon>
        <taxon>Lecanorales</taxon>
        <taxon>Lecanorineae</taxon>
        <taxon>Parmeliaceae</taxon>
        <taxon>Letharia</taxon>
    </lineage>
</organism>
<dbReference type="GeneID" id="59337332"/>
<keyword evidence="2" id="KW-1185">Reference proteome</keyword>
<dbReference type="Proteomes" id="UP000593566">
    <property type="component" value="Unassembled WGS sequence"/>
</dbReference>
<name>A0A8H6CMD0_9LECA</name>